<dbReference type="EMBL" id="CP002049">
    <property type="protein sequence ID" value="ADI16042.1"/>
    <property type="molecule type" value="Genomic_DNA"/>
</dbReference>
<dbReference type="HOGENOM" id="CLU_1969571_0_0_0"/>
<sequence length="127" mass="13490">MKTPLTFALLSALAASAAATAPQDALFDLRAALVQNLRVVETVCPTGLALAAPRCFEHGYPSVFDFKEALGALELEPTELWHTTTLVAGGDAGPAYSASFRTPRDLRVTLTFVEGTLLVLEAEDETP</sequence>
<dbReference type="AlphaFoldDB" id="D7CW92"/>
<keyword evidence="1" id="KW-0732">Signal</keyword>
<evidence type="ECO:0000313" key="3">
    <source>
        <dbReference type="Proteomes" id="UP000000379"/>
    </source>
</evidence>
<keyword evidence="3" id="KW-1185">Reference proteome</keyword>
<feature type="signal peptide" evidence="1">
    <location>
        <begin position="1"/>
        <end position="17"/>
    </location>
</feature>
<dbReference type="STRING" id="649638.Trad_2948"/>
<organism evidence="2 3">
    <name type="scientific">Truepera radiovictrix (strain DSM 17093 / CIP 108686 / LMG 22925 / RQ-24)</name>
    <dbReference type="NCBI Taxonomy" id="649638"/>
    <lineage>
        <taxon>Bacteria</taxon>
        <taxon>Thermotogati</taxon>
        <taxon>Deinococcota</taxon>
        <taxon>Deinococci</taxon>
        <taxon>Trueperales</taxon>
        <taxon>Trueperaceae</taxon>
        <taxon>Truepera</taxon>
    </lineage>
</organism>
<evidence type="ECO:0000256" key="1">
    <source>
        <dbReference type="SAM" id="SignalP"/>
    </source>
</evidence>
<accession>D7CW92</accession>
<dbReference type="RefSeq" id="WP_013179401.1">
    <property type="nucleotide sequence ID" value="NC_014221.1"/>
</dbReference>
<proteinExistence type="predicted"/>
<protein>
    <submittedName>
        <fullName evidence="2">Uncharacterized protein</fullName>
    </submittedName>
</protein>
<reference evidence="3" key="1">
    <citation type="submission" date="2010-05" db="EMBL/GenBank/DDBJ databases">
        <title>The complete genome of Truepera radiovictris DSM 17093.</title>
        <authorList>
            <consortium name="US DOE Joint Genome Institute (JGI-PGF)"/>
            <person name="Lucas S."/>
            <person name="Copeland A."/>
            <person name="Lapidus A."/>
            <person name="Glavina del Rio T."/>
            <person name="Dalin E."/>
            <person name="Tice H."/>
            <person name="Bruce D."/>
            <person name="Goodwin L."/>
            <person name="Pitluck S."/>
            <person name="Kyrpides N."/>
            <person name="Mavromatis K."/>
            <person name="Ovchinnikova G."/>
            <person name="Munk A.C."/>
            <person name="Detter J.C."/>
            <person name="Han C."/>
            <person name="Tapia R."/>
            <person name="Land M."/>
            <person name="Hauser L."/>
            <person name="Markowitz V."/>
            <person name="Cheng J.-F."/>
            <person name="Hugenholtz P."/>
            <person name="Woyke T."/>
            <person name="Wu D."/>
            <person name="Tindall B."/>
            <person name="Pomrenke H.G."/>
            <person name="Brambilla E."/>
            <person name="Klenk H.-P."/>
            <person name="Eisen J.A."/>
        </authorList>
    </citation>
    <scope>NUCLEOTIDE SEQUENCE [LARGE SCALE GENOMIC DNA]</scope>
    <source>
        <strain evidence="3">DSM 17093 / CIP 108686 / LMG 22925 / RQ-24</strain>
    </source>
</reference>
<dbReference type="KEGG" id="tra:Trad_2948"/>
<dbReference type="Proteomes" id="UP000000379">
    <property type="component" value="Chromosome"/>
</dbReference>
<gene>
    <name evidence="2" type="ordered locus">Trad_2948</name>
</gene>
<feature type="chain" id="PRO_5003094350" evidence="1">
    <location>
        <begin position="18"/>
        <end position="127"/>
    </location>
</feature>
<evidence type="ECO:0000313" key="2">
    <source>
        <dbReference type="EMBL" id="ADI16042.1"/>
    </source>
</evidence>
<reference evidence="2 3" key="2">
    <citation type="journal article" date="2011" name="Stand. Genomic Sci.">
        <title>Complete genome sequence of Truepera radiovictrix type strain (RQ-24).</title>
        <authorList>
            <person name="Ivanova N."/>
            <person name="Rohde C."/>
            <person name="Munk C."/>
            <person name="Nolan M."/>
            <person name="Lucas S."/>
            <person name="Del Rio T.G."/>
            <person name="Tice H."/>
            <person name="Deshpande S."/>
            <person name="Cheng J.F."/>
            <person name="Tapia R."/>
            <person name="Han C."/>
            <person name="Goodwin L."/>
            <person name="Pitluck S."/>
            <person name="Liolios K."/>
            <person name="Mavromatis K."/>
            <person name="Mikhailova N."/>
            <person name="Pati A."/>
            <person name="Chen A."/>
            <person name="Palaniappan K."/>
            <person name="Land M."/>
            <person name="Hauser L."/>
            <person name="Chang Y.J."/>
            <person name="Jeffries C.D."/>
            <person name="Brambilla E."/>
            <person name="Rohde M."/>
            <person name="Goker M."/>
            <person name="Tindall B.J."/>
            <person name="Woyke T."/>
            <person name="Bristow J."/>
            <person name="Eisen J.A."/>
            <person name="Markowitz V."/>
            <person name="Hugenholtz P."/>
            <person name="Kyrpides N.C."/>
            <person name="Klenk H.P."/>
            <person name="Lapidus A."/>
        </authorList>
    </citation>
    <scope>NUCLEOTIDE SEQUENCE [LARGE SCALE GENOMIC DNA]</scope>
    <source>
        <strain evidence="3">DSM 17093 / CIP 108686 / LMG 22925 / RQ-24</strain>
    </source>
</reference>
<name>D7CW92_TRURR</name>